<feature type="non-terminal residue" evidence="1">
    <location>
        <position position="24"/>
    </location>
</feature>
<dbReference type="AlphaFoldDB" id="A0A383BFF3"/>
<gene>
    <name evidence="1" type="ORF">METZ01_LOCUS471405</name>
</gene>
<dbReference type="EMBL" id="UINC01199901">
    <property type="protein sequence ID" value="SVE18551.1"/>
    <property type="molecule type" value="Genomic_DNA"/>
</dbReference>
<evidence type="ECO:0000313" key="1">
    <source>
        <dbReference type="EMBL" id="SVE18551.1"/>
    </source>
</evidence>
<sequence length="24" mass="2718">MLLRLLRSCLELPEINPLVSIVVP</sequence>
<accession>A0A383BFF3</accession>
<proteinExistence type="predicted"/>
<reference evidence="1" key="1">
    <citation type="submission" date="2018-05" db="EMBL/GenBank/DDBJ databases">
        <authorList>
            <person name="Lanie J.A."/>
            <person name="Ng W.-L."/>
            <person name="Kazmierczak K.M."/>
            <person name="Andrzejewski T.M."/>
            <person name="Davidsen T.M."/>
            <person name="Wayne K.J."/>
            <person name="Tettelin H."/>
            <person name="Glass J.I."/>
            <person name="Rusch D."/>
            <person name="Podicherti R."/>
            <person name="Tsui H.-C.T."/>
            <person name="Winkler M.E."/>
        </authorList>
    </citation>
    <scope>NUCLEOTIDE SEQUENCE</scope>
</reference>
<organism evidence="1">
    <name type="scientific">marine metagenome</name>
    <dbReference type="NCBI Taxonomy" id="408172"/>
    <lineage>
        <taxon>unclassified sequences</taxon>
        <taxon>metagenomes</taxon>
        <taxon>ecological metagenomes</taxon>
    </lineage>
</organism>
<name>A0A383BFF3_9ZZZZ</name>
<protein>
    <submittedName>
        <fullName evidence="1">Uncharacterized protein</fullName>
    </submittedName>
</protein>